<keyword evidence="9" id="KW-1185">Reference proteome</keyword>
<dbReference type="InterPro" id="IPR009875">
    <property type="entry name" value="PilZ_domain"/>
</dbReference>
<keyword evidence="2" id="KW-0547">Nucleotide-binding</keyword>
<dbReference type="Gene3D" id="1.10.3210.10">
    <property type="entry name" value="Hypothetical protein af1432"/>
    <property type="match status" value="1"/>
</dbReference>
<feature type="domain" description="Type III secretion system flagellar brake protein YcgR PilZN" evidence="7">
    <location>
        <begin position="18"/>
        <end position="121"/>
    </location>
</feature>
<dbReference type="Gene3D" id="2.30.110.10">
    <property type="entry name" value="Electron Transport, Fmn-binding Protein, Chain A"/>
    <property type="match status" value="1"/>
</dbReference>
<keyword evidence="1" id="KW-0973">c-di-GMP</keyword>
<evidence type="ECO:0008006" key="10">
    <source>
        <dbReference type="Google" id="ProtNLM"/>
    </source>
</evidence>
<feature type="compositionally biased region" description="Basic and acidic residues" evidence="4">
    <location>
        <begin position="281"/>
        <end position="305"/>
    </location>
</feature>
<dbReference type="Pfam" id="PF01966">
    <property type="entry name" value="HD"/>
    <property type="match status" value="1"/>
</dbReference>
<dbReference type="RefSeq" id="WP_135484175.1">
    <property type="nucleotide sequence ID" value="NZ_SRMF01000007.1"/>
</dbReference>
<evidence type="ECO:0000256" key="1">
    <source>
        <dbReference type="ARBA" id="ARBA00022636"/>
    </source>
</evidence>
<accession>A0A4Z0WDA8</accession>
<evidence type="ECO:0000259" key="5">
    <source>
        <dbReference type="Pfam" id="PF01966"/>
    </source>
</evidence>
<dbReference type="Gene3D" id="2.40.10.220">
    <property type="entry name" value="predicted glycosyltransferase like domains"/>
    <property type="match status" value="1"/>
</dbReference>
<gene>
    <name evidence="8" type="ORF">E4656_15365</name>
</gene>
<comment type="caution">
    <text evidence="8">The sequence shown here is derived from an EMBL/GenBank/DDBJ whole genome shotgun (WGS) entry which is preliminary data.</text>
</comment>
<dbReference type="Pfam" id="PF07317">
    <property type="entry name" value="PilZN"/>
    <property type="match status" value="1"/>
</dbReference>
<feature type="domain" description="HD" evidence="5">
    <location>
        <begin position="368"/>
        <end position="490"/>
    </location>
</feature>
<dbReference type="Pfam" id="PF07238">
    <property type="entry name" value="PilZ"/>
    <property type="match status" value="1"/>
</dbReference>
<dbReference type="InterPro" id="IPR006674">
    <property type="entry name" value="HD_domain"/>
</dbReference>
<feature type="region of interest" description="Disordered" evidence="4">
    <location>
        <begin position="268"/>
        <end position="305"/>
    </location>
</feature>
<evidence type="ECO:0000256" key="4">
    <source>
        <dbReference type="SAM" id="MobiDB-lite"/>
    </source>
</evidence>
<dbReference type="CDD" id="cd00077">
    <property type="entry name" value="HDc"/>
    <property type="match status" value="1"/>
</dbReference>
<evidence type="ECO:0000313" key="9">
    <source>
        <dbReference type="Proteomes" id="UP000297475"/>
    </source>
</evidence>
<dbReference type="InterPro" id="IPR009926">
    <property type="entry name" value="T3SS_YcgR_PilZN"/>
</dbReference>
<feature type="domain" description="PilZ" evidence="6">
    <location>
        <begin position="124"/>
        <end position="233"/>
    </location>
</feature>
<dbReference type="InterPro" id="IPR012349">
    <property type="entry name" value="Split_barrel_FMN-bd"/>
</dbReference>
<dbReference type="InterPro" id="IPR003607">
    <property type="entry name" value="HD/PDEase_dom"/>
</dbReference>
<dbReference type="EMBL" id="SRMF01000007">
    <property type="protein sequence ID" value="TGG91764.1"/>
    <property type="molecule type" value="Genomic_DNA"/>
</dbReference>
<dbReference type="OrthoDB" id="9816273at2"/>
<dbReference type="AlphaFoldDB" id="A0A4Z0WDA8"/>
<keyword evidence="3" id="KW-0975">Bacterial flagellum</keyword>
<evidence type="ECO:0000256" key="2">
    <source>
        <dbReference type="ARBA" id="ARBA00022741"/>
    </source>
</evidence>
<organism evidence="8 9">
    <name type="scientific">Natronospirillum operosum</name>
    <dbReference type="NCBI Taxonomy" id="2759953"/>
    <lineage>
        <taxon>Bacteria</taxon>
        <taxon>Pseudomonadati</taxon>
        <taxon>Pseudomonadota</taxon>
        <taxon>Gammaproteobacteria</taxon>
        <taxon>Oceanospirillales</taxon>
        <taxon>Natronospirillaceae</taxon>
        <taxon>Natronospirillum</taxon>
    </lineage>
</organism>
<dbReference type="GO" id="GO:0035438">
    <property type="term" value="F:cyclic-di-GMP binding"/>
    <property type="evidence" value="ECO:0007669"/>
    <property type="project" value="InterPro"/>
</dbReference>
<dbReference type="Proteomes" id="UP000297475">
    <property type="component" value="Unassembled WGS sequence"/>
</dbReference>
<proteinExistence type="predicted"/>
<evidence type="ECO:0000259" key="6">
    <source>
        <dbReference type="Pfam" id="PF07238"/>
    </source>
</evidence>
<evidence type="ECO:0000259" key="7">
    <source>
        <dbReference type="Pfam" id="PF07317"/>
    </source>
</evidence>
<evidence type="ECO:0000256" key="3">
    <source>
        <dbReference type="ARBA" id="ARBA00023143"/>
    </source>
</evidence>
<reference evidence="8 9" key="1">
    <citation type="submission" date="2019-04" db="EMBL/GenBank/DDBJ databases">
        <title>Natronospirillum operosus gen. nov., sp. nov., a haloalkaliphilic satellite isolated from decaying biomass of laboratory culture of cyanobacterium Geitlerinema sp. and proposal of Natronospirillaceae fam. nov. and Saccharospirillaceae fam. nov.</title>
        <authorList>
            <person name="Kevbrin V."/>
            <person name="Boltyanskaya Y."/>
            <person name="Koziaeva V."/>
            <person name="Grouzdev D.S."/>
            <person name="Park M."/>
            <person name="Cho J."/>
        </authorList>
    </citation>
    <scope>NUCLEOTIDE SEQUENCE [LARGE SCALE GENOMIC DNA]</scope>
    <source>
        <strain evidence="8 9">G-116</strain>
    </source>
</reference>
<protein>
    <recommendedName>
        <fullName evidence="10">HD domain-containing protein</fullName>
    </recommendedName>
</protein>
<name>A0A4Z0WDA8_9GAMM</name>
<dbReference type="SUPFAM" id="SSF109604">
    <property type="entry name" value="HD-domain/PDEase-like"/>
    <property type="match status" value="1"/>
</dbReference>
<sequence>MEGQTDDRESNDVEGEFIHSPGEINRLFMRVKDKLSPVTLRFPGVSRAMTSYVVDIDPRRRFLVLDEVMPKQDNRLMQEGGLLTLETYHDGCQIRAKGLKVKAMKNGDDVVYRVTFPPEIYYLQRRASFRAQVRHSLEIPVRMLDINRRVVSGLLRDMSAEGCQVQVPGDHEEVLKAHTTAIPIKLYFPNATSLVLKAELRFVGYNKKGGFTKCGCQFEQLDTHKEREISRVVTDLQRDFINFSKHGGAVEGIPPLFLPPEQDDDIAALDGSNGQAGRIKPRAEEEKRAREARQRRRQTAEPEKLDVRGLLNTGVTAVKSLIGSVRLQQGLPIDELQDAAQQLATALQQDRQAVLLHSHIRSTTDFLFEHPVGFALLLADQARHLDKGMEADQIRDLIFAGLCHDVPRALLPDGEKETGVEVSADKRHELRRQINDLARSLMANNDAPNVAATIVSQCWERLDGSGLPAGASGEELDPMGKLAAVLDVIDTASHQYREDVYYHPAIAYKRALSAPEQLDSTLVKRTIMVQGLYPPGAPVRLSNGYIGLVMRHNEQRKPSIVRLVYQLRDQAQVPLKDIRLEDSGVIVEGPGDPVRLDLGATLLQSPLQI</sequence>
<evidence type="ECO:0000313" key="8">
    <source>
        <dbReference type="EMBL" id="TGG91764.1"/>
    </source>
</evidence>
<dbReference type="SUPFAM" id="SSF141371">
    <property type="entry name" value="PilZ domain-like"/>
    <property type="match status" value="1"/>
</dbReference>